<dbReference type="Proteomes" id="UP000219435">
    <property type="component" value="Unassembled WGS sequence"/>
</dbReference>
<feature type="chain" id="PRO_5038946957" description="Membrane-bound lysozyme-inhibitor of c-type lysozyme" evidence="2">
    <location>
        <begin position="22"/>
        <end position="157"/>
    </location>
</feature>
<organism evidence="3 4">
    <name type="scientific">Blastococcus aggregatus</name>
    <dbReference type="NCBI Taxonomy" id="38502"/>
    <lineage>
        <taxon>Bacteria</taxon>
        <taxon>Bacillati</taxon>
        <taxon>Actinomycetota</taxon>
        <taxon>Actinomycetes</taxon>
        <taxon>Geodermatophilales</taxon>
        <taxon>Geodermatophilaceae</taxon>
        <taxon>Blastococcus</taxon>
    </lineage>
</organism>
<evidence type="ECO:0008006" key="5">
    <source>
        <dbReference type="Google" id="ProtNLM"/>
    </source>
</evidence>
<feature type="region of interest" description="Disordered" evidence="1">
    <location>
        <begin position="22"/>
        <end position="86"/>
    </location>
</feature>
<evidence type="ECO:0000256" key="2">
    <source>
        <dbReference type="SAM" id="SignalP"/>
    </source>
</evidence>
<protein>
    <recommendedName>
        <fullName evidence="5">Membrane-bound lysozyme-inhibitor of c-type lysozyme</fullName>
    </recommendedName>
</protein>
<feature type="compositionally biased region" description="Low complexity" evidence="1">
    <location>
        <begin position="28"/>
        <end position="66"/>
    </location>
</feature>
<accession>A0A285UYP5</accession>
<reference evidence="4" key="1">
    <citation type="submission" date="2017-08" db="EMBL/GenBank/DDBJ databases">
        <authorList>
            <person name="Varghese N."/>
            <person name="Submissions S."/>
        </authorList>
    </citation>
    <scope>NUCLEOTIDE SEQUENCE [LARGE SCALE GENOMIC DNA]</scope>
    <source>
        <strain evidence="4">DSM 4725</strain>
    </source>
</reference>
<sequence>MRLSPAALLPVLALSVLVACGGDDEPESAAASTSSSPTSEESSPSSAPPSASDSPDASGSPGAASPGQVPRPQPGSCEPVAESADGRYVVADAGEITLRMEDGALRLNVSSSNGWSTSVHSENSEADVEFRQGDDELDFEAELEDGRLVLRICDDDD</sequence>
<proteinExistence type="predicted"/>
<keyword evidence="2" id="KW-0732">Signal</keyword>
<dbReference type="OrthoDB" id="5196975at2"/>
<evidence type="ECO:0000256" key="1">
    <source>
        <dbReference type="SAM" id="MobiDB-lite"/>
    </source>
</evidence>
<name>A0A285UYP5_9ACTN</name>
<dbReference type="PROSITE" id="PS51257">
    <property type="entry name" value="PROKAR_LIPOPROTEIN"/>
    <property type="match status" value="1"/>
</dbReference>
<dbReference type="RefSeq" id="WP_097193441.1">
    <property type="nucleotide sequence ID" value="NZ_OBQI01000001.1"/>
</dbReference>
<evidence type="ECO:0000313" key="3">
    <source>
        <dbReference type="EMBL" id="SOC46913.1"/>
    </source>
</evidence>
<dbReference type="AlphaFoldDB" id="A0A285UYP5"/>
<gene>
    <name evidence="3" type="ORF">SAMN05660748_0521</name>
</gene>
<evidence type="ECO:0000313" key="4">
    <source>
        <dbReference type="Proteomes" id="UP000219435"/>
    </source>
</evidence>
<dbReference type="EMBL" id="OBQI01000001">
    <property type="protein sequence ID" value="SOC46913.1"/>
    <property type="molecule type" value="Genomic_DNA"/>
</dbReference>
<feature type="signal peptide" evidence="2">
    <location>
        <begin position="1"/>
        <end position="21"/>
    </location>
</feature>
<keyword evidence="4" id="KW-1185">Reference proteome</keyword>